<dbReference type="Proteomes" id="UP000268350">
    <property type="component" value="Unassembled WGS sequence"/>
</dbReference>
<reference evidence="3" key="1">
    <citation type="submission" date="2018-01" db="EMBL/GenBank/DDBJ databases">
        <authorList>
            <person name="Alioto T."/>
            <person name="Alioto T."/>
        </authorList>
    </citation>
    <scope>NUCLEOTIDE SEQUENCE [LARGE SCALE GENOMIC DNA]</scope>
</reference>
<sequence>MSKRKAEETSIEMASGAEKISIKTNFTIGLTEPLKEYQKLIETEVQVDEIVDDEIIKNNFEGIAAAARDVIWQLLFAGSDGDGGVTSESQQKASELLEEYKGDATFYDPWEYNDWITKLRDEVLKKELLDFWRDTIVKKQLGPCWSRDCDLFDGDDTPPLEFYAHGGCTAPFAASLKVRAANKEVRASDASDADSSREPPEGEERSAERSADDEAAYTGVFDAVITREQPLSEYRDLMTRFVLTDVIVPDEIQQASVKKIAKAAQDVIWQILFEGAPSQEDQDKAADLLQEYKTDSGFYGPWEYNKWIFKLRDEVLTKELIDFWREKIVKLELGPCWSRDSDFFENDDDVPLEFYNKAGCKAPFNPPADT</sequence>
<dbReference type="SUPFAM" id="SSF101420">
    <property type="entry name" value="C-terminal domain of Ku80"/>
    <property type="match status" value="2"/>
</dbReference>
<feature type="compositionally biased region" description="Basic and acidic residues" evidence="1">
    <location>
        <begin position="185"/>
        <end position="212"/>
    </location>
</feature>
<keyword evidence="3" id="KW-1185">Reference proteome</keyword>
<organism evidence="2 3">
    <name type="scientific">Drosophila guanche</name>
    <name type="common">Fruit fly</name>
    <dbReference type="NCBI Taxonomy" id="7266"/>
    <lineage>
        <taxon>Eukaryota</taxon>
        <taxon>Metazoa</taxon>
        <taxon>Ecdysozoa</taxon>
        <taxon>Arthropoda</taxon>
        <taxon>Hexapoda</taxon>
        <taxon>Insecta</taxon>
        <taxon>Pterygota</taxon>
        <taxon>Neoptera</taxon>
        <taxon>Endopterygota</taxon>
        <taxon>Diptera</taxon>
        <taxon>Brachycera</taxon>
        <taxon>Muscomorpha</taxon>
        <taxon>Ephydroidea</taxon>
        <taxon>Drosophilidae</taxon>
        <taxon>Drosophila</taxon>
        <taxon>Sophophora</taxon>
    </lineage>
</organism>
<evidence type="ECO:0008006" key="4">
    <source>
        <dbReference type="Google" id="ProtNLM"/>
    </source>
</evidence>
<dbReference type="EMBL" id="OUUW01000020">
    <property type="protein sequence ID" value="SPP89371.1"/>
    <property type="molecule type" value="Genomic_DNA"/>
</dbReference>
<dbReference type="Gene3D" id="1.25.40.240">
    <property type="entry name" value="Ku, C-terminal domain"/>
    <property type="match status" value="2"/>
</dbReference>
<evidence type="ECO:0000313" key="3">
    <source>
        <dbReference type="Proteomes" id="UP000268350"/>
    </source>
</evidence>
<evidence type="ECO:0000313" key="2">
    <source>
        <dbReference type="EMBL" id="SPP89371.1"/>
    </source>
</evidence>
<dbReference type="AlphaFoldDB" id="A0A3B0KVI6"/>
<name>A0A3B0KVI6_DROGU</name>
<protein>
    <recommendedName>
        <fullName evidence="4">Ku C-terminal domain-containing protein</fullName>
    </recommendedName>
</protein>
<proteinExistence type="predicted"/>
<feature type="region of interest" description="Disordered" evidence="1">
    <location>
        <begin position="185"/>
        <end position="213"/>
    </location>
</feature>
<dbReference type="OrthoDB" id="7917706at2759"/>
<evidence type="ECO:0000256" key="1">
    <source>
        <dbReference type="SAM" id="MobiDB-lite"/>
    </source>
</evidence>
<gene>
    <name evidence="2" type="ORF">DGUA_6G020199</name>
</gene>
<dbReference type="OMA" id="WIVKVRD"/>
<dbReference type="STRING" id="7266.A0A3B0KVI6"/>
<dbReference type="InterPro" id="IPR036494">
    <property type="entry name" value="Ku_C_sf"/>
</dbReference>
<accession>A0A3B0KVI6</accession>